<evidence type="ECO:0000256" key="7">
    <source>
        <dbReference type="PIRSR" id="PIRSR601765-1"/>
    </source>
</evidence>
<sequence>MFPQTLTDGYRAFLGDRFQREQGRYKALAETQSPEILVISCCDSRVSPEVIFDASPGELFVVRNVANLVPPFESGGEYHGTSAALEFAVQALKVKHIVVLGHARCGGVRAFADDVAPLSPGDFIGRWVSLIRPAAEKLKAEAPDAAKRPDYLLRLEYATVENSLANLLTFPCVRILVERGRLHLHGAHFGIASGELRLRDPQTGEFHLAVPEGAGGATRLIRCQDEAGSGG</sequence>
<evidence type="ECO:0000256" key="2">
    <source>
        <dbReference type="ARBA" id="ARBA00012925"/>
    </source>
</evidence>
<gene>
    <name evidence="9" type="ORF">EOE48_05855</name>
</gene>
<comment type="caution">
    <text evidence="9">The sequence shown here is derived from an EMBL/GenBank/DDBJ whole genome shotgun (WGS) entry which is preliminary data.</text>
</comment>
<keyword evidence="5 8" id="KW-0456">Lyase</keyword>
<dbReference type="GO" id="GO:0015976">
    <property type="term" value="P:carbon utilization"/>
    <property type="evidence" value="ECO:0007669"/>
    <property type="project" value="InterPro"/>
</dbReference>
<evidence type="ECO:0000313" key="10">
    <source>
        <dbReference type="Proteomes" id="UP000286997"/>
    </source>
</evidence>
<evidence type="ECO:0000256" key="8">
    <source>
        <dbReference type="RuleBase" id="RU003956"/>
    </source>
</evidence>
<dbReference type="EC" id="4.2.1.1" evidence="2 8"/>
<dbReference type="Proteomes" id="UP000286997">
    <property type="component" value="Unassembled WGS sequence"/>
</dbReference>
<dbReference type="GO" id="GO:0004089">
    <property type="term" value="F:carbonate dehydratase activity"/>
    <property type="evidence" value="ECO:0007669"/>
    <property type="project" value="UniProtKB-UniRule"/>
</dbReference>
<evidence type="ECO:0000256" key="3">
    <source>
        <dbReference type="ARBA" id="ARBA00022723"/>
    </source>
</evidence>
<keyword evidence="3 7" id="KW-0479">Metal-binding</keyword>
<reference evidence="9 10" key="1">
    <citation type="submission" date="2019-01" db="EMBL/GenBank/DDBJ databases">
        <authorList>
            <person name="Chen W.-M."/>
        </authorList>
    </citation>
    <scope>NUCLEOTIDE SEQUENCE [LARGE SCALE GENOMIC DNA]</scope>
    <source>
        <strain evidence="9 10">TER-1</strain>
    </source>
</reference>
<comment type="catalytic activity">
    <reaction evidence="6 8">
        <text>hydrogencarbonate + H(+) = CO2 + H2O</text>
        <dbReference type="Rhea" id="RHEA:10748"/>
        <dbReference type="ChEBI" id="CHEBI:15377"/>
        <dbReference type="ChEBI" id="CHEBI:15378"/>
        <dbReference type="ChEBI" id="CHEBI:16526"/>
        <dbReference type="ChEBI" id="CHEBI:17544"/>
        <dbReference type="EC" id="4.2.1.1"/>
    </reaction>
</comment>
<feature type="binding site" evidence="7">
    <location>
        <position position="41"/>
    </location>
    <ligand>
        <name>Zn(2+)</name>
        <dbReference type="ChEBI" id="CHEBI:29105"/>
    </ligand>
</feature>
<dbReference type="InterPro" id="IPR001765">
    <property type="entry name" value="Carbonic_anhydrase"/>
</dbReference>
<dbReference type="OrthoDB" id="9797527at2"/>
<dbReference type="InterPro" id="IPR015892">
    <property type="entry name" value="Carbonic_anhydrase_CS"/>
</dbReference>
<evidence type="ECO:0000313" key="9">
    <source>
        <dbReference type="EMBL" id="RVU20135.1"/>
    </source>
</evidence>
<dbReference type="InterPro" id="IPR045066">
    <property type="entry name" value="Beta_CA_cladeB"/>
</dbReference>
<dbReference type="RefSeq" id="WP_127727854.1">
    <property type="nucleotide sequence ID" value="NZ_SACP01000004.1"/>
</dbReference>
<dbReference type="SMART" id="SM00947">
    <property type="entry name" value="Pro_CA"/>
    <property type="match status" value="1"/>
</dbReference>
<accession>A0A3S2XQ03</accession>
<evidence type="ECO:0000256" key="1">
    <source>
        <dbReference type="ARBA" id="ARBA00006217"/>
    </source>
</evidence>
<dbReference type="PANTHER" id="PTHR11002">
    <property type="entry name" value="CARBONIC ANHYDRASE"/>
    <property type="match status" value="1"/>
</dbReference>
<feature type="binding site" evidence="7">
    <location>
        <position position="102"/>
    </location>
    <ligand>
        <name>Zn(2+)</name>
        <dbReference type="ChEBI" id="CHEBI:29105"/>
    </ligand>
</feature>
<protein>
    <recommendedName>
        <fullName evidence="2 8">Carbonic anhydrase</fullName>
        <ecNumber evidence="2 8">4.2.1.1</ecNumber>
    </recommendedName>
    <alternativeName>
        <fullName evidence="8">Carbonate dehydratase</fullName>
    </alternativeName>
</protein>
<organism evidence="9 10">
    <name type="scientific">Methylobacterium oryzihabitans</name>
    <dbReference type="NCBI Taxonomy" id="2499852"/>
    <lineage>
        <taxon>Bacteria</taxon>
        <taxon>Pseudomonadati</taxon>
        <taxon>Pseudomonadota</taxon>
        <taxon>Alphaproteobacteria</taxon>
        <taxon>Hyphomicrobiales</taxon>
        <taxon>Methylobacteriaceae</taxon>
        <taxon>Methylobacterium</taxon>
    </lineage>
</organism>
<comment type="function">
    <text evidence="8">Reversible hydration of carbon dioxide.</text>
</comment>
<evidence type="ECO:0000256" key="4">
    <source>
        <dbReference type="ARBA" id="ARBA00022833"/>
    </source>
</evidence>
<dbReference type="InterPro" id="IPR036874">
    <property type="entry name" value="Carbonic_anhydrase_sf"/>
</dbReference>
<name>A0A3S2XQ03_9HYPH</name>
<dbReference type="CDD" id="cd00884">
    <property type="entry name" value="beta_CA_cladeB"/>
    <property type="match status" value="1"/>
</dbReference>
<dbReference type="PANTHER" id="PTHR11002:SF76">
    <property type="entry name" value="CARBONIC ANHYDRASE"/>
    <property type="match status" value="1"/>
</dbReference>
<comment type="cofactor">
    <cofactor evidence="7">
        <name>Zn(2+)</name>
        <dbReference type="ChEBI" id="CHEBI:29105"/>
    </cofactor>
    <text evidence="7">Binds 1 zinc ion per subunit.</text>
</comment>
<dbReference type="AlphaFoldDB" id="A0A3S2XQ03"/>
<dbReference type="Pfam" id="PF00484">
    <property type="entry name" value="Pro_CA"/>
    <property type="match status" value="1"/>
</dbReference>
<dbReference type="PROSITE" id="PS00705">
    <property type="entry name" value="PROK_CO2_ANHYDRASE_2"/>
    <property type="match status" value="1"/>
</dbReference>
<dbReference type="SUPFAM" id="SSF53056">
    <property type="entry name" value="beta-carbonic anhydrase, cab"/>
    <property type="match status" value="1"/>
</dbReference>
<dbReference type="GO" id="GO:0008270">
    <property type="term" value="F:zinc ion binding"/>
    <property type="evidence" value="ECO:0007669"/>
    <property type="project" value="UniProtKB-UniRule"/>
</dbReference>
<proteinExistence type="inferred from homology"/>
<dbReference type="Gene3D" id="3.40.1050.10">
    <property type="entry name" value="Carbonic anhydrase"/>
    <property type="match status" value="1"/>
</dbReference>
<comment type="similarity">
    <text evidence="1 8">Belongs to the beta-class carbonic anhydrase family.</text>
</comment>
<feature type="binding site" evidence="7">
    <location>
        <position position="105"/>
    </location>
    <ligand>
        <name>Zn(2+)</name>
        <dbReference type="ChEBI" id="CHEBI:29105"/>
    </ligand>
</feature>
<dbReference type="EMBL" id="SACP01000004">
    <property type="protein sequence ID" value="RVU20135.1"/>
    <property type="molecule type" value="Genomic_DNA"/>
</dbReference>
<evidence type="ECO:0000256" key="5">
    <source>
        <dbReference type="ARBA" id="ARBA00023239"/>
    </source>
</evidence>
<evidence type="ECO:0000256" key="6">
    <source>
        <dbReference type="ARBA" id="ARBA00048348"/>
    </source>
</evidence>
<feature type="binding site" evidence="7">
    <location>
        <position position="43"/>
    </location>
    <ligand>
        <name>Zn(2+)</name>
        <dbReference type="ChEBI" id="CHEBI:29105"/>
    </ligand>
</feature>
<keyword evidence="4 7" id="KW-0862">Zinc</keyword>
<keyword evidence="10" id="KW-1185">Reference proteome</keyword>